<gene>
    <name evidence="1" type="ORF">VOP03_13560</name>
</gene>
<organism evidence="1 2">
    <name type="scientific">Flagellimonas halotolerans</name>
    <dbReference type="NCBI Taxonomy" id="3112164"/>
    <lineage>
        <taxon>Bacteria</taxon>
        <taxon>Pseudomonadati</taxon>
        <taxon>Bacteroidota</taxon>
        <taxon>Flavobacteriia</taxon>
        <taxon>Flavobacteriales</taxon>
        <taxon>Flavobacteriaceae</taxon>
        <taxon>Flagellimonas</taxon>
    </lineage>
</organism>
<evidence type="ECO:0000313" key="1">
    <source>
        <dbReference type="EMBL" id="MEC4266378.1"/>
    </source>
</evidence>
<keyword evidence="2" id="KW-1185">Reference proteome</keyword>
<dbReference type="Proteomes" id="UP001355298">
    <property type="component" value="Unassembled WGS sequence"/>
</dbReference>
<accession>A0ABU6ITB9</accession>
<dbReference type="RefSeq" id="WP_326279282.1">
    <property type="nucleotide sequence ID" value="NZ_JAYKYV010000013.1"/>
</dbReference>
<comment type="caution">
    <text evidence="1">The sequence shown here is derived from an EMBL/GenBank/DDBJ whole genome shotgun (WGS) entry which is preliminary data.</text>
</comment>
<name>A0ABU6ITB9_9FLAO</name>
<evidence type="ECO:0008006" key="3">
    <source>
        <dbReference type="Google" id="ProtNLM"/>
    </source>
</evidence>
<evidence type="ECO:0000313" key="2">
    <source>
        <dbReference type="Proteomes" id="UP001355298"/>
    </source>
</evidence>
<reference evidence="1 2" key="1">
    <citation type="submission" date="2024-01" db="EMBL/GenBank/DDBJ databases">
        <title>The strains designed SYSU M86414 and SYSU M84420 isolated from the marine sediment in San Sha City (Hainan Province, China).</title>
        <authorList>
            <person name="Guo D."/>
        </authorList>
    </citation>
    <scope>NUCLEOTIDE SEQUENCE [LARGE SCALE GENOMIC DNA]</scope>
    <source>
        <strain evidence="1 2">SYSU M84420</strain>
    </source>
</reference>
<proteinExistence type="predicted"/>
<dbReference type="EMBL" id="JAYMGW010000013">
    <property type="protein sequence ID" value="MEC4266378.1"/>
    <property type="molecule type" value="Genomic_DNA"/>
</dbReference>
<sequence>MKKLYTISKFKKRNSSRSAKRLRNRIKRKNKVYIPNIGSSHAIERKERKPVQNIEAPKEFSLINNTEAVLTYFKTAREYLKEGFPIRFDISKIQTLTPDAIALQIARIKDANFHKNNGILGNAPDNPDLQQLFLQSGFYQHVQTKGHKPHSKDTLIHKVTKNKVEPQLAKEACLVGLRHTFQSEEIFDPLFDILIEVMQNTNNHAGETRGEYDWWLHIFNEPETNVSKYTFLDLGVGIFESLPARSFKRKIGDLVGLTHNASLIEPLFNGEIKSRTGRPERGNGIPQVYDSSKHKAFNRFVMITNDVYVDMKTLEIKKLKNNFSGTLFYWELKKD</sequence>
<protein>
    <recommendedName>
        <fullName evidence="3">ATP-binding protein</fullName>
    </recommendedName>
</protein>